<name>A0AAV9M9A1_9SOLN</name>
<dbReference type="AlphaFoldDB" id="A0AAV9M9A1"/>
<reference evidence="1 2" key="1">
    <citation type="submission" date="2023-10" db="EMBL/GenBank/DDBJ databases">
        <title>Genome-Wide Identification Analysis in wild type Solanum Pinnatisectum Reveals Some Genes Defensing Phytophthora Infestans.</title>
        <authorList>
            <person name="Sun C."/>
        </authorList>
    </citation>
    <scope>NUCLEOTIDE SEQUENCE [LARGE SCALE GENOMIC DNA]</scope>
    <source>
        <strain evidence="1">LQN</strain>
        <tissue evidence="1">Leaf</tissue>
    </source>
</reference>
<proteinExistence type="predicted"/>
<dbReference type="Proteomes" id="UP001311915">
    <property type="component" value="Unassembled WGS sequence"/>
</dbReference>
<keyword evidence="2" id="KW-1185">Reference proteome</keyword>
<comment type="caution">
    <text evidence="1">The sequence shown here is derived from an EMBL/GenBank/DDBJ whole genome shotgun (WGS) entry which is preliminary data.</text>
</comment>
<protein>
    <submittedName>
        <fullName evidence="1">Uncharacterized protein</fullName>
    </submittedName>
</protein>
<gene>
    <name evidence="1" type="ORF">R3W88_007706</name>
</gene>
<evidence type="ECO:0000313" key="1">
    <source>
        <dbReference type="EMBL" id="KAK4733445.1"/>
    </source>
</evidence>
<dbReference type="EMBL" id="JAWPEI010000002">
    <property type="protein sequence ID" value="KAK4733445.1"/>
    <property type="molecule type" value="Genomic_DNA"/>
</dbReference>
<organism evidence="1 2">
    <name type="scientific">Solanum pinnatisectum</name>
    <name type="common">tansyleaf nightshade</name>
    <dbReference type="NCBI Taxonomy" id="50273"/>
    <lineage>
        <taxon>Eukaryota</taxon>
        <taxon>Viridiplantae</taxon>
        <taxon>Streptophyta</taxon>
        <taxon>Embryophyta</taxon>
        <taxon>Tracheophyta</taxon>
        <taxon>Spermatophyta</taxon>
        <taxon>Magnoliopsida</taxon>
        <taxon>eudicotyledons</taxon>
        <taxon>Gunneridae</taxon>
        <taxon>Pentapetalae</taxon>
        <taxon>asterids</taxon>
        <taxon>lamiids</taxon>
        <taxon>Solanales</taxon>
        <taxon>Solanaceae</taxon>
        <taxon>Solanoideae</taxon>
        <taxon>Solaneae</taxon>
        <taxon>Solanum</taxon>
    </lineage>
</organism>
<evidence type="ECO:0000313" key="2">
    <source>
        <dbReference type="Proteomes" id="UP001311915"/>
    </source>
</evidence>
<accession>A0AAV9M9A1</accession>
<sequence length="262" mass="29131">MAGLDPSSSSNFPPLNTNMVPNIHTTPITSSFAAIIKGHRMNDMIGKGKAIVNVEPIPQKKPNLVGGCHGEDDCRVLHPEMVQQHDDRQKVTQLVDDMHSYKGAVKSKWKPTNRNFTKNAGELMNTSSRIWKISHILQGEVEGIRSESTHEPVKAGGKMEVIVVECGDSRASGKGPLVQMEDAMVINAAVNDEVHLEIVRIEENNAEVAHQQMPSEQLENSLVHSSFQIPLQILEPSEERFPLYLQGSVVLTRKKRNTKFKM</sequence>